<dbReference type="PANTHER" id="PTHR20883">
    <property type="entry name" value="PHYTANOYL-COA DIOXYGENASE DOMAIN CONTAINING 1"/>
    <property type="match status" value="1"/>
</dbReference>
<keyword evidence="2" id="KW-0223">Dioxygenase</keyword>
<gene>
    <name evidence="2" type="ORF">GCM10023184_31030</name>
</gene>
<dbReference type="PANTHER" id="PTHR20883:SF48">
    <property type="entry name" value="ECTOINE DIOXYGENASE"/>
    <property type="match status" value="1"/>
</dbReference>
<dbReference type="Pfam" id="PF05721">
    <property type="entry name" value="PhyH"/>
    <property type="match status" value="1"/>
</dbReference>
<dbReference type="Gene3D" id="2.60.120.620">
    <property type="entry name" value="q2cbj1_9rhob like domain"/>
    <property type="match status" value="1"/>
</dbReference>
<dbReference type="EMBL" id="BAABGY010000009">
    <property type="protein sequence ID" value="GAA4335960.1"/>
    <property type="molecule type" value="Genomic_DNA"/>
</dbReference>
<accession>A0ABP8H8S1</accession>
<protein>
    <submittedName>
        <fullName evidence="2">Phytanoyl-CoA dioxygenase family protein</fullName>
    </submittedName>
</protein>
<keyword evidence="2" id="KW-0560">Oxidoreductase</keyword>
<dbReference type="Proteomes" id="UP001501725">
    <property type="component" value="Unassembled WGS sequence"/>
</dbReference>
<dbReference type="GO" id="GO:0051213">
    <property type="term" value="F:dioxygenase activity"/>
    <property type="evidence" value="ECO:0007669"/>
    <property type="project" value="UniProtKB-KW"/>
</dbReference>
<evidence type="ECO:0000256" key="1">
    <source>
        <dbReference type="ARBA" id="ARBA00001954"/>
    </source>
</evidence>
<comment type="cofactor">
    <cofactor evidence="1">
        <name>Fe(2+)</name>
        <dbReference type="ChEBI" id="CHEBI:29033"/>
    </cofactor>
</comment>
<evidence type="ECO:0000313" key="2">
    <source>
        <dbReference type="EMBL" id="GAA4335960.1"/>
    </source>
</evidence>
<comment type="caution">
    <text evidence="2">The sequence shown here is derived from an EMBL/GenBank/DDBJ whole genome shotgun (WGS) entry which is preliminary data.</text>
</comment>
<name>A0ABP8H8S1_9BACT</name>
<evidence type="ECO:0000313" key="3">
    <source>
        <dbReference type="Proteomes" id="UP001501725"/>
    </source>
</evidence>
<proteinExistence type="predicted"/>
<sequence length="238" mass="26258">MHSFNEQRRAIAADGFTVLPPLYSEAEVASLLAAIDAAGLQEAGRFAVRRFLHAAPACRALLMTPALRAALHELFGEGYRLVKAIYFDKPPAANWFVAGHQDLTIAVKERAALPGFGPWTRKEEQWAVQPPLQVLENNFTLRIHLDDTDAENGALRVRAGSHRQGILRADAATGFEEVLCPVARGGALLMRPLLWHASSRSATDRPRRVLHLEFSDSELPPPLQWAEELSLSGTEERA</sequence>
<dbReference type="RefSeq" id="WP_345256671.1">
    <property type="nucleotide sequence ID" value="NZ_BAABGY010000009.1"/>
</dbReference>
<organism evidence="2 3">
    <name type="scientific">Flaviaesturariibacter amylovorans</name>
    <dbReference type="NCBI Taxonomy" id="1084520"/>
    <lineage>
        <taxon>Bacteria</taxon>
        <taxon>Pseudomonadati</taxon>
        <taxon>Bacteroidota</taxon>
        <taxon>Chitinophagia</taxon>
        <taxon>Chitinophagales</taxon>
        <taxon>Chitinophagaceae</taxon>
        <taxon>Flaviaestuariibacter</taxon>
    </lineage>
</organism>
<keyword evidence="3" id="KW-1185">Reference proteome</keyword>
<dbReference type="InterPro" id="IPR008775">
    <property type="entry name" value="Phytyl_CoA_dOase-like"/>
</dbReference>
<dbReference type="SUPFAM" id="SSF51197">
    <property type="entry name" value="Clavaminate synthase-like"/>
    <property type="match status" value="1"/>
</dbReference>
<reference evidence="3" key="1">
    <citation type="journal article" date="2019" name="Int. J. Syst. Evol. Microbiol.">
        <title>The Global Catalogue of Microorganisms (GCM) 10K type strain sequencing project: providing services to taxonomists for standard genome sequencing and annotation.</title>
        <authorList>
            <consortium name="The Broad Institute Genomics Platform"/>
            <consortium name="The Broad Institute Genome Sequencing Center for Infectious Disease"/>
            <person name="Wu L."/>
            <person name="Ma J."/>
        </authorList>
    </citation>
    <scope>NUCLEOTIDE SEQUENCE [LARGE SCALE GENOMIC DNA]</scope>
    <source>
        <strain evidence="3">JCM 17919</strain>
    </source>
</reference>